<dbReference type="Proteomes" id="UP000234881">
    <property type="component" value="Unassembled WGS sequence"/>
</dbReference>
<keyword evidence="8 13" id="KW-0862">Zinc</keyword>
<evidence type="ECO:0000256" key="5">
    <source>
        <dbReference type="ARBA" id="ARBA00013068"/>
    </source>
</evidence>
<feature type="binding site" evidence="13">
    <location>
        <position position="142"/>
    </location>
    <ligand>
        <name>Zn(2+)</name>
        <dbReference type="ChEBI" id="CHEBI:29105"/>
        <label>1</label>
        <note>catalytic</note>
    </ligand>
</feature>
<dbReference type="OrthoDB" id="9803995at2"/>
<comment type="caution">
    <text evidence="15">The sequence shown here is derived from an EMBL/GenBank/DDBJ whole genome shotgun (WGS) entry which is preliminary data.</text>
</comment>
<evidence type="ECO:0000256" key="3">
    <source>
        <dbReference type="ARBA" id="ARBA00005215"/>
    </source>
</evidence>
<dbReference type="EC" id="4.1.2.13" evidence="5 14"/>
<dbReference type="GO" id="GO:0004332">
    <property type="term" value="F:fructose-bisphosphate aldolase activity"/>
    <property type="evidence" value="ECO:0007669"/>
    <property type="project" value="UniProtKB-EC"/>
</dbReference>
<feature type="binding site" evidence="12">
    <location>
        <position position="262"/>
    </location>
    <ligand>
        <name>dihydroxyacetone phosphate</name>
        <dbReference type="ChEBI" id="CHEBI:57642"/>
    </ligand>
</feature>
<dbReference type="SUPFAM" id="SSF51569">
    <property type="entry name" value="Aldolase"/>
    <property type="match status" value="1"/>
</dbReference>
<dbReference type="Gene3D" id="3.20.20.70">
    <property type="entry name" value="Aldolase class I"/>
    <property type="match status" value="1"/>
</dbReference>
<dbReference type="InterPro" id="IPR006411">
    <property type="entry name" value="Fruct_bisP_bact"/>
</dbReference>
<comment type="pathway">
    <text evidence="2 14">Carbohydrate degradation; glycolysis; D-glyceraldehyde 3-phosphate and glycerone phosphate from D-glucose: step 4/4.</text>
</comment>
<dbReference type="GO" id="GO:0006094">
    <property type="term" value="P:gluconeogenesis"/>
    <property type="evidence" value="ECO:0007669"/>
    <property type="project" value="TreeGrafter"/>
</dbReference>
<comment type="similarity">
    <text evidence="4 14">Belongs to the class II fructose-bisphosphate aldolase family.</text>
</comment>
<keyword evidence="7 13" id="KW-0479">Metal-binding</keyword>
<dbReference type="GO" id="GO:0006096">
    <property type="term" value="P:glycolytic process"/>
    <property type="evidence" value="ECO:0007669"/>
    <property type="project" value="UniProtKB-UniPathway"/>
</dbReference>
<gene>
    <name evidence="15" type="ORF">C0081_16055</name>
</gene>
<dbReference type="GO" id="GO:0005829">
    <property type="term" value="C:cytosol"/>
    <property type="evidence" value="ECO:0007669"/>
    <property type="project" value="TreeGrafter"/>
</dbReference>
<dbReference type="InterPro" id="IPR013785">
    <property type="entry name" value="Aldolase_TIM"/>
</dbReference>
<sequence length="395" mass="42858">MSSPSFAANNWTRGGECSISITRLYPSRSYTGEISVSGIKLRPGVVTGDEYLQLLDACKEGGYALPAVNVTGTNSLNAVMEAAAKAKSDIIIQMSNGGAQFYAGQGAPDPMRARVLGSISIAQHVQLLAEEYGICAVLHTDHCNRKLLPWVDGLIEAGEKHFKETGRPLYTSHMIDLSEESLEDNVQTCAKYLERMAPMGMSLEIELGVTGGEEDGIGKELEEGDAENPSLYTQPSDVLYAYDVLSKIGHFTVAASFGNVHGVYAPGNVKLRPEILKHSQEMVAKERNLADKPLSLVFHGGSGSRKDQITEAVGYGVFKMNLDTDIQFAFAESVGAKVMEKPIAFQHQVDPEDATPYKKFYDPRKWLRAGEEGMIARLQEAMNDLGSAGRSVASK</sequence>
<evidence type="ECO:0000256" key="13">
    <source>
        <dbReference type="PIRSR" id="PIRSR001359-3"/>
    </source>
</evidence>
<accession>A0A2N5XPC4</accession>
<evidence type="ECO:0000256" key="8">
    <source>
        <dbReference type="ARBA" id="ARBA00022833"/>
    </source>
</evidence>
<dbReference type="UniPathway" id="UPA00109">
    <property type="reaction ID" value="UER00183"/>
</dbReference>
<dbReference type="PIRSF" id="PIRSF001359">
    <property type="entry name" value="F_bP_aldolase_II"/>
    <property type="match status" value="1"/>
</dbReference>
<keyword evidence="6" id="KW-0113">Calvin cycle</keyword>
<reference evidence="15 16" key="1">
    <citation type="submission" date="2018-01" db="EMBL/GenBank/DDBJ databases">
        <title>The draft genome sequence of Cohaesibacter sp. H1304.</title>
        <authorList>
            <person name="Wang N.-N."/>
            <person name="Du Z.-J."/>
        </authorList>
    </citation>
    <scope>NUCLEOTIDE SEQUENCE [LARGE SCALE GENOMIC DNA]</scope>
    <source>
        <strain evidence="15 16">H1304</strain>
    </source>
</reference>
<evidence type="ECO:0000256" key="2">
    <source>
        <dbReference type="ARBA" id="ARBA00004714"/>
    </source>
</evidence>
<dbReference type="GO" id="GO:0008270">
    <property type="term" value="F:zinc ion binding"/>
    <property type="evidence" value="ECO:0007669"/>
    <property type="project" value="UniProtKB-UniRule"/>
</dbReference>
<comment type="pathway">
    <text evidence="3">Carbohydrate biosynthesis; Calvin cycle.</text>
</comment>
<dbReference type="NCBIfam" id="NF006628">
    <property type="entry name" value="PRK09197.1"/>
    <property type="match status" value="1"/>
</dbReference>
<dbReference type="PANTHER" id="PTHR30559:SF0">
    <property type="entry name" value="FRUCTOSE-BISPHOSPHATE ALDOLASE"/>
    <property type="match status" value="1"/>
</dbReference>
<feature type="binding site" evidence="13">
    <location>
        <position position="206"/>
    </location>
    <ligand>
        <name>Zn(2+)</name>
        <dbReference type="ChEBI" id="CHEBI:29105"/>
        <label>2</label>
    </ligand>
</feature>
<dbReference type="AlphaFoldDB" id="A0A2N5XPC4"/>
<dbReference type="GO" id="GO:0019253">
    <property type="term" value="P:reductive pentose-phosphate cycle"/>
    <property type="evidence" value="ECO:0007669"/>
    <property type="project" value="UniProtKB-UniPathway"/>
</dbReference>
<dbReference type="NCBIfam" id="TIGR00167">
    <property type="entry name" value="cbbA"/>
    <property type="match status" value="1"/>
</dbReference>
<proteinExistence type="inferred from homology"/>
<evidence type="ECO:0000256" key="10">
    <source>
        <dbReference type="ARBA" id="ARBA00023239"/>
    </source>
</evidence>
<feature type="binding site" evidence="13">
    <location>
        <position position="299"/>
    </location>
    <ligand>
        <name>Zn(2+)</name>
        <dbReference type="ChEBI" id="CHEBI:29105"/>
        <label>1</label>
        <note>catalytic</note>
    </ligand>
</feature>
<comment type="cofactor">
    <cofactor evidence="13 14">
        <name>Zn(2+)</name>
        <dbReference type="ChEBI" id="CHEBI:29105"/>
    </cofactor>
    <text evidence="13 14">Binds 2 Zn(2+) ions per subunit. One is catalytic and the other provides a structural contribution.</text>
</comment>
<protein>
    <recommendedName>
        <fullName evidence="5 14">Fructose-bisphosphate aldolase</fullName>
        <shortName evidence="14">FBP aldolase</shortName>
        <ecNumber evidence="5 14">4.1.2.13</ecNumber>
    </recommendedName>
</protein>
<dbReference type="NCBIfam" id="TIGR01520">
    <property type="entry name" value="FruBisAldo_II_A"/>
    <property type="match status" value="1"/>
</dbReference>
<keyword evidence="9 14" id="KW-0324">Glycolysis</keyword>
<evidence type="ECO:0000256" key="7">
    <source>
        <dbReference type="ARBA" id="ARBA00022723"/>
    </source>
</evidence>
<keyword evidence="10 14" id="KW-0456">Lyase</keyword>
<dbReference type="PANTHER" id="PTHR30559">
    <property type="entry name" value="FRUCTOSE-BISPHOSPHATE ALDOLASE CLASS 2"/>
    <property type="match status" value="1"/>
</dbReference>
<evidence type="ECO:0000256" key="4">
    <source>
        <dbReference type="ARBA" id="ARBA00005812"/>
    </source>
</evidence>
<comment type="catalytic activity">
    <reaction evidence="1 14">
        <text>beta-D-fructose 1,6-bisphosphate = D-glyceraldehyde 3-phosphate + dihydroxyacetone phosphate</text>
        <dbReference type="Rhea" id="RHEA:14729"/>
        <dbReference type="ChEBI" id="CHEBI:32966"/>
        <dbReference type="ChEBI" id="CHEBI:57642"/>
        <dbReference type="ChEBI" id="CHEBI:59776"/>
        <dbReference type="EC" id="4.1.2.13"/>
    </reaction>
</comment>
<dbReference type="Pfam" id="PF01116">
    <property type="entry name" value="F_bP_aldolase"/>
    <property type="match status" value="1"/>
</dbReference>
<evidence type="ECO:0000256" key="1">
    <source>
        <dbReference type="ARBA" id="ARBA00000441"/>
    </source>
</evidence>
<feature type="binding site" evidence="13">
    <location>
        <position position="176"/>
    </location>
    <ligand>
        <name>Zn(2+)</name>
        <dbReference type="ChEBI" id="CHEBI:29105"/>
        <label>2</label>
    </ligand>
</feature>
<feature type="active site" description="Proton donor" evidence="11">
    <location>
        <position position="141"/>
    </location>
</feature>
<evidence type="ECO:0000256" key="12">
    <source>
        <dbReference type="PIRSR" id="PIRSR001359-2"/>
    </source>
</evidence>
<evidence type="ECO:0000256" key="9">
    <source>
        <dbReference type="ARBA" id="ARBA00023152"/>
    </source>
</evidence>
<feature type="binding site" evidence="12">
    <location>
        <begin position="321"/>
        <end position="324"/>
    </location>
    <ligand>
        <name>dihydroxyacetone phosphate</name>
        <dbReference type="ChEBI" id="CHEBI:57642"/>
    </ligand>
</feature>
<dbReference type="EMBL" id="PKUQ01000031">
    <property type="protein sequence ID" value="PLW76391.1"/>
    <property type="molecule type" value="Genomic_DNA"/>
</dbReference>
<evidence type="ECO:0000256" key="14">
    <source>
        <dbReference type="RuleBase" id="RU366023"/>
    </source>
</evidence>
<dbReference type="InterPro" id="IPR000771">
    <property type="entry name" value="FBA_II"/>
</dbReference>
<organism evidence="15 16">
    <name type="scientific">Cohaesibacter celericrescens</name>
    <dbReference type="NCBI Taxonomy" id="2067669"/>
    <lineage>
        <taxon>Bacteria</taxon>
        <taxon>Pseudomonadati</taxon>
        <taxon>Pseudomonadota</taxon>
        <taxon>Alphaproteobacteria</taxon>
        <taxon>Hyphomicrobiales</taxon>
        <taxon>Cohaesibacteraceae</taxon>
    </lineage>
</organism>
<evidence type="ECO:0000313" key="15">
    <source>
        <dbReference type="EMBL" id="PLW76391.1"/>
    </source>
</evidence>
<evidence type="ECO:0000313" key="16">
    <source>
        <dbReference type="Proteomes" id="UP000234881"/>
    </source>
</evidence>
<evidence type="ECO:0000256" key="11">
    <source>
        <dbReference type="PIRSR" id="PIRSR001359-1"/>
    </source>
</evidence>
<comment type="function">
    <text evidence="14">Catalyzes the aldol condensation of dihydroxyacetone phosphate (DHAP or glycerone-phosphate) with glyceraldehyde 3-phosphate (G3P) to form fructose 1,6-bisphosphate (FBP) in gluconeogenesis and the reverse reaction in glycolysis.</text>
</comment>
<dbReference type="UniPathway" id="UPA00116"/>
<feature type="binding site" evidence="13">
    <location>
        <position position="261"/>
    </location>
    <ligand>
        <name>Zn(2+)</name>
        <dbReference type="ChEBI" id="CHEBI:29105"/>
        <label>1</label>
        <note>catalytic</note>
    </ligand>
</feature>
<name>A0A2N5XPC4_9HYPH</name>
<keyword evidence="16" id="KW-1185">Reference proteome</keyword>
<dbReference type="PROSITE" id="PS00806">
    <property type="entry name" value="ALDOLASE_CLASS_II_2"/>
    <property type="match status" value="1"/>
</dbReference>
<evidence type="ECO:0000256" key="6">
    <source>
        <dbReference type="ARBA" id="ARBA00022567"/>
    </source>
</evidence>
<feature type="binding site" evidence="12">
    <location>
        <begin position="300"/>
        <end position="302"/>
    </location>
    <ligand>
        <name>dihydroxyacetone phosphate</name>
        <dbReference type="ChEBI" id="CHEBI:57642"/>
    </ligand>
</feature>